<dbReference type="KEGG" id="abe:ARB_04667"/>
<dbReference type="GeneID" id="9522630"/>
<evidence type="ECO:0000313" key="2">
    <source>
        <dbReference type="EMBL" id="EFE37138.1"/>
    </source>
</evidence>
<comment type="caution">
    <text evidence="2">The sequence shown here is derived from an EMBL/GenBank/DDBJ whole genome shotgun (WGS) entry which is preliminary data.</text>
</comment>
<dbReference type="OMA" id="TTDMVRC"/>
<dbReference type="InterPro" id="IPR031349">
    <property type="entry name" value="Tfb6"/>
</dbReference>
<feature type="region of interest" description="Disordered" evidence="1">
    <location>
        <begin position="173"/>
        <end position="199"/>
    </location>
</feature>
<feature type="compositionally biased region" description="Acidic residues" evidence="1">
    <location>
        <begin position="177"/>
        <end position="198"/>
    </location>
</feature>
<proteinExistence type="predicted"/>
<protein>
    <submittedName>
        <fullName evidence="2">Uncharacterized protein</fullName>
    </submittedName>
</protein>
<organism evidence="2 3">
    <name type="scientific">Arthroderma benhamiae (strain ATCC MYA-4681 / CBS 112371)</name>
    <name type="common">Trichophyton mentagrophytes</name>
    <dbReference type="NCBI Taxonomy" id="663331"/>
    <lineage>
        <taxon>Eukaryota</taxon>
        <taxon>Fungi</taxon>
        <taxon>Dikarya</taxon>
        <taxon>Ascomycota</taxon>
        <taxon>Pezizomycotina</taxon>
        <taxon>Eurotiomycetes</taxon>
        <taxon>Eurotiomycetidae</taxon>
        <taxon>Onygenales</taxon>
        <taxon>Arthrodermataceae</taxon>
        <taxon>Trichophyton</taxon>
    </lineage>
</organism>
<dbReference type="PANTHER" id="PTHR37781">
    <property type="entry name" value="TFIIH COMPLEX SUBUNIT"/>
    <property type="match status" value="1"/>
</dbReference>
<gene>
    <name evidence="2" type="ORF">ARB_04667</name>
</gene>
<dbReference type="eggNOG" id="ENOG502QZN7">
    <property type="taxonomic scope" value="Eukaryota"/>
</dbReference>
<evidence type="ECO:0000256" key="1">
    <source>
        <dbReference type="SAM" id="MobiDB-lite"/>
    </source>
</evidence>
<name>D4AK65_ARTBC</name>
<reference evidence="3" key="1">
    <citation type="journal article" date="2011" name="Genome Biol.">
        <title>Comparative and functional genomics provide insights into the pathogenicity of dermatophytic fungi.</title>
        <authorList>
            <person name="Burmester A."/>
            <person name="Shelest E."/>
            <person name="Gloeckner G."/>
            <person name="Heddergott C."/>
            <person name="Schindler S."/>
            <person name="Staib P."/>
            <person name="Heidel A."/>
            <person name="Felder M."/>
            <person name="Petzold A."/>
            <person name="Szafranski K."/>
            <person name="Feuermann M."/>
            <person name="Pedruzzi I."/>
            <person name="Priebe S."/>
            <person name="Groth M."/>
            <person name="Winkler R."/>
            <person name="Li W."/>
            <person name="Kniemeyer O."/>
            <person name="Schroeckh V."/>
            <person name="Hertweck C."/>
            <person name="Hube B."/>
            <person name="White T.C."/>
            <person name="Platzer M."/>
            <person name="Guthke R."/>
            <person name="Heitman J."/>
            <person name="Woestemeyer J."/>
            <person name="Zipfel P.F."/>
            <person name="Monod M."/>
            <person name="Brakhage A.A."/>
        </authorList>
    </citation>
    <scope>NUCLEOTIDE SEQUENCE [LARGE SCALE GENOMIC DNA]</scope>
    <source>
        <strain evidence="3">ATCC MYA-4681 / CBS 112371</strain>
    </source>
</reference>
<dbReference type="PANTHER" id="PTHR37781:SF1">
    <property type="entry name" value="ADR380WP"/>
    <property type="match status" value="1"/>
</dbReference>
<dbReference type="AlphaFoldDB" id="D4AK65"/>
<dbReference type="Proteomes" id="UP000008866">
    <property type="component" value="Unassembled WGS sequence"/>
</dbReference>
<dbReference type="RefSeq" id="XP_003017783.1">
    <property type="nucleotide sequence ID" value="XM_003017737.1"/>
</dbReference>
<accession>D4AK65</accession>
<dbReference type="OrthoDB" id="2567806at2759"/>
<dbReference type="STRING" id="663331.D4AK65"/>
<dbReference type="EMBL" id="ABSU01000001">
    <property type="protein sequence ID" value="EFE37138.1"/>
    <property type="molecule type" value="Genomic_DNA"/>
</dbReference>
<sequence>MVDLPQQRQHPVRPGSSKEANLLAWVEAAVLRINRRHAKKFSGMQTNPVREQEIAADDNDNDSENVPGYESFGEVAADIERVLDVLWVSNTQASIQVPYMITLAGLVDSYLRDFSWQARCTFALLDKLDAMLAALLAADEREGEGGRKRVSLTERVRVKSLAEGTRVTVFDVRDEAAEADEDDDDDGDDAEDFGDEEQAVGRWAMAAARVYERSLSRL</sequence>
<evidence type="ECO:0000313" key="3">
    <source>
        <dbReference type="Proteomes" id="UP000008866"/>
    </source>
</evidence>
<dbReference type="HOGENOM" id="CLU_062681_0_0_1"/>
<keyword evidence="3" id="KW-1185">Reference proteome</keyword>
<dbReference type="Pfam" id="PF17110">
    <property type="entry name" value="TFB6"/>
    <property type="match status" value="1"/>
</dbReference>
<dbReference type="GO" id="GO:0005675">
    <property type="term" value="C:transcription factor TFIIH holo complex"/>
    <property type="evidence" value="ECO:0007669"/>
    <property type="project" value="TreeGrafter"/>
</dbReference>